<evidence type="ECO:0000259" key="3">
    <source>
        <dbReference type="PROSITE" id="PS01031"/>
    </source>
</evidence>
<comment type="similarity">
    <text evidence="1 2">Belongs to the small heat shock protein (HSP20) family.</text>
</comment>
<dbReference type="SUPFAM" id="SSF49764">
    <property type="entry name" value="HSP20-like chaperones"/>
    <property type="match status" value="1"/>
</dbReference>
<proteinExistence type="inferred from homology"/>
<organism evidence="4 5">
    <name type="scientific">Dongia soli</name>
    <dbReference type="NCBI Taxonomy" id="600628"/>
    <lineage>
        <taxon>Bacteria</taxon>
        <taxon>Pseudomonadati</taxon>
        <taxon>Pseudomonadota</taxon>
        <taxon>Alphaproteobacteria</taxon>
        <taxon>Rhodospirillales</taxon>
        <taxon>Dongiaceae</taxon>
        <taxon>Dongia</taxon>
    </lineage>
</organism>
<evidence type="ECO:0000313" key="4">
    <source>
        <dbReference type="EMBL" id="MDY0884579.1"/>
    </source>
</evidence>
<comment type="caution">
    <text evidence="4">The sequence shown here is derived from an EMBL/GenBank/DDBJ whole genome shotgun (WGS) entry which is preliminary data.</text>
</comment>
<dbReference type="EMBL" id="JAXCLW010000005">
    <property type="protein sequence ID" value="MDY0884579.1"/>
    <property type="molecule type" value="Genomic_DNA"/>
</dbReference>
<reference evidence="4 5" key="1">
    <citation type="journal article" date="2016" name="Antonie Van Leeuwenhoek">
        <title>Dongia soli sp. nov., isolated from soil from Dokdo, Korea.</title>
        <authorList>
            <person name="Kim D.U."/>
            <person name="Lee H."/>
            <person name="Kim H."/>
            <person name="Kim S.G."/>
            <person name="Ka J.O."/>
        </authorList>
    </citation>
    <scope>NUCLEOTIDE SEQUENCE [LARGE SCALE GENOMIC DNA]</scope>
    <source>
        <strain evidence="4 5">D78</strain>
    </source>
</reference>
<dbReference type="InterPro" id="IPR008978">
    <property type="entry name" value="HSP20-like_chaperone"/>
</dbReference>
<evidence type="ECO:0000256" key="1">
    <source>
        <dbReference type="PROSITE-ProRule" id="PRU00285"/>
    </source>
</evidence>
<dbReference type="Gene3D" id="2.60.40.790">
    <property type="match status" value="1"/>
</dbReference>
<dbReference type="Proteomes" id="UP001279642">
    <property type="component" value="Unassembled WGS sequence"/>
</dbReference>
<dbReference type="Pfam" id="PF00011">
    <property type="entry name" value="HSP20"/>
    <property type="match status" value="1"/>
</dbReference>
<evidence type="ECO:0000256" key="2">
    <source>
        <dbReference type="RuleBase" id="RU003616"/>
    </source>
</evidence>
<dbReference type="PANTHER" id="PTHR11527">
    <property type="entry name" value="HEAT-SHOCK PROTEIN 20 FAMILY MEMBER"/>
    <property type="match status" value="1"/>
</dbReference>
<dbReference type="CDD" id="cd06464">
    <property type="entry name" value="ACD_sHsps-like"/>
    <property type="match status" value="1"/>
</dbReference>
<dbReference type="PROSITE" id="PS01031">
    <property type="entry name" value="SHSP"/>
    <property type="match status" value="1"/>
</dbReference>
<accession>A0ABU5EDZ8</accession>
<keyword evidence="5" id="KW-1185">Reference proteome</keyword>
<gene>
    <name evidence="4" type="ORF">SMD27_17175</name>
</gene>
<dbReference type="RefSeq" id="WP_320509652.1">
    <property type="nucleotide sequence ID" value="NZ_JAXCLW010000005.1"/>
</dbReference>
<dbReference type="InterPro" id="IPR002068">
    <property type="entry name" value="A-crystallin/Hsp20_dom"/>
</dbReference>
<name>A0ABU5EDZ8_9PROT</name>
<sequence length="148" mass="16818">MPARNYGDDGSPFFSLHREMNRLFDDFFRDVDFPAIGRRGWAGGWPQVEMRETDKEVTIVAELPGMEEKDVELSLQQNALTLKGDRKSESEGALYSERWHGQFQRTIQLSPDIDPEKATAAFKNGILTVTFAKRPEAQSTTKRIPIGK</sequence>
<protein>
    <submittedName>
        <fullName evidence="4">Hsp20/alpha crystallin family protein</fullName>
    </submittedName>
</protein>
<feature type="domain" description="SHSP" evidence="3">
    <location>
        <begin position="39"/>
        <end position="148"/>
    </location>
</feature>
<evidence type="ECO:0000313" key="5">
    <source>
        <dbReference type="Proteomes" id="UP001279642"/>
    </source>
</evidence>
<dbReference type="InterPro" id="IPR031107">
    <property type="entry name" value="Small_HSP"/>
</dbReference>